<evidence type="ECO:0000313" key="4">
    <source>
        <dbReference type="Ensembl" id="ENSCATP00000003061.1"/>
    </source>
</evidence>
<evidence type="ECO:0000313" key="5">
    <source>
        <dbReference type="Proteomes" id="UP000233060"/>
    </source>
</evidence>
<dbReference type="GO" id="GO:0030317">
    <property type="term" value="P:flagellated sperm motility"/>
    <property type="evidence" value="ECO:0007669"/>
    <property type="project" value="Ensembl"/>
</dbReference>
<evidence type="ECO:0000256" key="2">
    <source>
        <dbReference type="ARBA" id="ARBA00023657"/>
    </source>
</evidence>
<feature type="compositionally biased region" description="Low complexity" evidence="3">
    <location>
        <begin position="75"/>
        <end position="89"/>
    </location>
</feature>
<dbReference type="Proteomes" id="UP000233060">
    <property type="component" value="Unassembled WGS sequence"/>
</dbReference>
<evidence type="ECO:0000256" key="1">
    <source>
        <dbReference type="ARBA" id="ARBA00023451"/>
    </source>
</evidence>
<accession>A0A2K5KQU4</accession>
<evidence type="ECO:0000256" key="3">
    <source>
        <dbReference type="SAM" id="MobiDB-lite"/>
    </source>
</evidence>
<dbReference type="PANTHER" id="PTHR47231">
    <property type="entry name" value="UPF0722 PROTEIN C11ORF88"/>
    <property type="match status" value="1"/>
</dbReference>
<comment type="similarity">
    <text evidence="1">Belongs to the HOATZ family.</text>
</comment>
<dbReference type="AlphaFoldDB" id="A0A2K5KQU4"/>
<dbReference type="STRING" id="9531.ENSCATP00000003061"/>
<gene>
    <name evidence="4" type="primary">HOATZ</name>
</gene>
<dbReference type="Pfam" id="PF17664">
    <property type="entry name" value="HOATZ-like"/>
    <property type="match status" value="1"/>
</dbReference>
<feature type="compositionally biased region" description="Basic and acidic residues" evidence="3">
    <location>
        <begin position="172"/>
        <end position="197"/>
    </location>
</feature>
<feature type="region of interest" description="Disordered" evidence="3">
    <location>
        <begin position="53"/>
        <end position="90"/>
    </location>
</feature>
<dbReference type="GO" id="GO:0005929">
    <property type="term" value="C:cilium"/>
    <property type="evidence" value="ECO:0007669"/>
    <property type="project" value="Ensembl"/>
</dbReference>
<dbReference type="InterPro" id="IPR040681">
    <property type="entry name" value="HOATZ-like"/>
</dbReference>
<dbReference type="GeneTree" id="ENSGT00390000002677"/>
<dbReference type="Ensembl" id="ENSCATT00000013977.1">
    <property type="protein sequence ID" value="ENSCATP00000003061.1"/>
    <property type="gene ID" value="ENSCATG00000012410.1"/>
</dbReference>
<keyword evidence="5" id="KW-1185">Reference proteome</keyword>
<dbReference type="Bgee" id="ENSCATG00000012410">
    <property type="expression patterns" value="Expressed in lung"/>
</dbReference>
<dbReference type="GO" id="GO:0005737">
    <property type="term" value="C:cytoplasm"/>
    <property type="evidence" value="ECO:0007669"/>
    <property type="project" value="Ensembl"/>
</dbReference>
<dbReference type="PANTHER" id="PTHR47231:SF1">
    <property type="entry name" value="CILIA- AND FLAGELLA-ASSOCIATED PROTEIN HOATZ"/>
    <property type="match status" value="1"/>
</dbReference>
<proteinExistence type="inferred from homology"/>
<dbReference type="GO" id="GO:0007283">
    <property type="term" value="P:spermatogenesis"/>
    <property type="evidence" value="ECO:0007669"/>
    <property type="project" value="Ensembl"/>
</dbReference>
<reference evidence="4" key="1">
    <citation type="submission" date="2025-08" db="UniProtKB">
        <authorList>
            <consortium name="Ensembl"/>
        </authorList>
    </citation>
    <scope>IDENTIFICATION</scope>
</reference>
<organism evidence="4 5">
    <name type="scientific">Cercocebus atys</name>
    <name type="common">Sooty mangabey</name>
    <name type="synonym">Cercocebus torquatus atys</name>
    <dbReference type="NCBI Taxonomy" id="9531"/>
    <lineage>
        <taxon>Eukaryota</taxon>
        <taxon>Metazoa</taxon>
        <taxon>Chordata</taxon>
        <taxon>Craniata</taxon>
        <taxon>Vertebrata</taxon>
        <taxon>Euteleostomi</taxon>
        <taxon>Mammalia</taxon>
        <taxon>Eutheria</taxon>
        <taxon>Euarchontoglires</taxon>
        <taxon>Primates</taxon>
        <taxon>Haplorrhini</taxon>
        <taxon>Catarrhini</taxon>
        <taxon>Cercopithecidae</taxon>
        <taxon>Cercopithecinae</taxon>
        <taxon>Cercocebus</taxon>
    </lineage>
</organism>
<dbReference type="GO" id="GO:0035082">
    <property type="term" value="P:axoneme assembly"/>
    <property type="evidence" value="ECO:0007669"/>
    <property type="project" value="Ensembl"/>
</dbReference>
<sequence length="197" mass="22586">METGPSEEPSGRKESQEICPPGLLVFAGSSEQDTNLAKQFWISASMYPPSESQLLLRRDSSQRLPVARRRRSRGSENSHSSQSSHLVSNNKNRNIFAEALKIQESEEKVKYLQKTRSHSVTQNEVQWHDHGSLQPQLSWVQAKTREEILQLLRKQREERISKELISLPYKPKAKEHEAKKVVSESDKEGQEEVKALD</sequence>
<feature type="region of interest" description="Disordered" evidence="3">
    <location>
        <begin position="169"/>
        <end position="197"/>
    </location>
</feature>
<reference evidence="4" key="2">
    <citation type="submission" date="2025-09" db="UniProtKB">
        <authorList>
            <consortium name="Ensembl"/>
        </authorList>
    </citation>
    <scope>IDENTIFICATION</scope>
</reference>
<name>A0A2K5KQU4_CERAT</name>
<protein>
    <recommendedName>
        <fullName evidence="2">Cilia- and flagella-associated protein HOATZ</fullName>
    </recommendedName>
</protein>